<dbReference type="Proteomes" id="UP000601435">
    <property type="component" value="Unassembled WGS sequence"/>
</dbReference>
<feature type="region of interest" description="Disordered" evidence="1">
    <location>
        <begin position="110"/>
        <end position="136"/>
    </location>
</feature>
<dbReference type="AlphaFoldDB" id="A0A812L6M4"/>
<proteinExistence type="predicted"/>
<comment type="caution">
    <text evidence="2">The sequence shown here is derived from an EMBL/GenBank/DDBJ whole genome shotgun (WGS) entry which is preliminary data.</text>
</comment>
<accession>A0A812L6M4</accession>
<organism evidence="2 3">
    <name type="scientific">Symbiodinium necroappetens</name>
    <dbReference type="NCBI Taxonomy" id="1628268"/>
    <lineage>
        <taxon>Eukaryota</taxon>
        <taxon>Sar</taxon>
        <taxon>Alveolata</taxon>
        <taxon>Dinophyceae</taxon>
        <taxon>Suessiales</taxon>
        <taxon>Symbiodiniaceae</taxon>
        <taxon>Symbiodinium</taxon>
    </lineage>
</organism>
<evidence type="ECO:0000256" key="1">
    <source>
        <dbReference type="SAM" id="MobiDB-lite"/>
    </source>
</evidence>
<keyword evidence="3" id="KW-1185">Reference proteome</keyword>
<sequence length="390" mass="43530">MDFVKQIFEAFATDCVPEALACLRNKNTTSPELSDVELFTALPMNDMWEDAGLPSVYFYLRKNKYLMIPSSWESAICSFDTELDSKVNCHGDLREEYNSLLMGRMLQQSSKYGQEEAEPTEVASTPRRPPESKEVGELKCSPKVLEMGKTAEGREQLRKLLLDHGSFEKIEGVLEKWHIQKKNSAETGGLVTKEWLIAKRTMADNAFEWARRNGKLFTSEIHGAEEADIPLDWTWTTSKESGQKTKFASSFSMDDPDCALLDGSNEDLGKYEASKAPDKTSHAVATAQAGASFKMCFPSLQQNASPLGLLSSYICVLGKKIDLAESVKYNAIYIRSPSYLRLCTNLDNCLKDLNNCYQKLVDVQANAATTGDEKELTRCFGEGLLAHVDL</sequence>
<protein>
    <submittedName>
        <fullName evidence="2">Uncharacterized protein</fullName>
    </submittedName>
</protein>
<dbReference type="OrthoDB" id="418808at2759"/>
<dbReference type="EMBL" id="CAJNJA010008851">
    <property type="protein sequence ID" value="CAE7241068.1"/>
    <property type="molecule type" value="Genomic_DNA"/>
</dbReference>
<gene>
    <name evidence="2" type="ORF">SNEC2469_LOCUS4357</name>
</gene>
<evidence type="ECO:0000313" key="2">
    <source>
        <dbReference type="EMBL" id="CAE7241068.1"/>
    </source>
</evidence>
<evidence type="ECO:0000313" key="3">
    <source>
        <dbReference type="Proteomes" id="UP000601435"/>
    </source>
</evidence>
<name>A0A812L6M4_9DINO</name>
<reference evidence="2" key="1">
    <citation type="submission" date="2021-02" db="EMBL/GenBank/DDBJ databases">
        <authorList>
            <person name="Dougan E. K."/>
            <person name="Rhodes N."/>
            <person name="Thang M."/>
            <person name="Chan C."/>
        </authorList>
    </citation>
    <scope>NUCLEOTIDE SEQUENCE</scope>
</reference>